<evidence type="ECO:0008006" key="3">
    <source>
        <dbReference type="Google" id="ProtNLM"/>
    </source>
</evidence>
<reference evidence="1 2" key="1">
    <citation type="submission" date="2018-03" db="EMBL/GenBank/DDBJ databases">
        <title>Whole genome analyses suggest that Burkholderia sensu lato contains two further novel genera in the rhizoxinica-symbiotica group Mycetohabitans gen. nov., and Trinickia gen. nov.: implications for the evolution of diazotrophy and nodulation in the Burkholderiaceae.</title>
        <authorList>
            <person name="Estrada De Los Santos P."/>
            <person name="Palmer M."/>
            <person name="Chavez-Ramirez B."/>
            <person name="Steenkamp E.T."/>
            <person name="Hirsch A.M."/>
            <person name="Manyaka P."/>
            <person name="Maluk M."/>
            <person name="Lafos M."/>
            <person name="Crook M."/>
            <person name="Gross E."/>
            <person name="Simon M.F."/>
            <person name="Bueno Dos Reis Junior F."/>
            <person name="Poole P.S."/>
            <person name="Venter S.N."/>
            <person name="James E.K."/>
        </authorList>
    </citation>
    <scope>NUCLEOTIDE SEQUENCE [LARGE SCALE GENOMIC DNA]</scope>
    <source>
        <strain evidence="1 2">JPY-366</strain>
    </source>
</reference>
<gene>
    <name evidence="1" type="ORF">C9I57_00730</name>
</gene>
<dbReference type="RefSeq" id="WP_107148743.1">
    <property type="nucleotide sequence ID" value="NZ_PYUC01000001.1"/>
</dbReference>
<evidence type="ECO:0000313" key="1">
    <source>
        <dbReference type="EMBL" id="PTB22360.1"/>
    </source>
</evidence>
<accession>A0A2T3Y0R4</accession>
<sequence>MPDSTIVSETRSELGSPRRRALIAAGLCAALPIGCASRPLGQPEALAQGIVWQVDDDHLDPRGDWDRLGVTDLLVQWTAVDDLSFLPGTATHRKSRLAGLATSEHLPDWTRIAGEPWARNIIVGLAGRFDETTARARVARLIAQSKQLATVLPPGHIDGYYFPVEVDPSWAGARALGPLLEQLPRPLWISVYENSNIGGPALADWLTRWLPPDVGIFLQDGCGVGVRGPATARIYADALAARRGKERTRIIAEAFRPAQKGAFRPATAAELAPQLLAYRGYRVYLFDGPHYVSAQLVRDLLEEAARR</sequence>
<organism evidence="1 2">
    <name type="scientific">Trinickia symbiotica</name>
    <dbReference type="NCBI Taxonomy" id="863227"/>
    <lineage>
        <taxon>Bacteria</taxon>
        <taxon>Pseudomonadati</taxon>
        <taxon>Pseudomonadota</taxon>
        <taxon>Betaproteobacteria</taxon>
        <taxon>Burkholderiales</taxon>
        <taxon>Burkholderiaceae</taxon>
        <taxon>Trinickia</taxon>
    </lineage>
</organism>
<dbReference type="Proteomes" id="UP000240638">
    <property type="component" value="Unassembled WGS sequence"/>
</dbReference>
<dbReference type="AlphaFoldDB" id="A0A2T3Y0R4"/>
<protein>
    <recommendedName>
        <fullName evidence="3">DUF3142 domain-containing protein</fullName>
    </recommendedName>
</protein>
<proteinExistence type="predicted"/>
<evidence type="ECO:0000313" key="2">
    <source>
        <dbReference type="Proteomes" id="UP000240638"/>
    </source>
</evidence>
<dbReference type="EMBL" id="PYUC01000001">
    <property type="protein sequence ID" value="PTB22360.1"/>
    <property type="molecule type" value="Genomic_DNA"/>
</dbReference>
<name>A0A2T3Y0R4_9BURK</name>
<comment type="caution">
    <text evidence="1">The sequence shown here is derived from an EMBL/GenBank/DDBJ whole genome shotgun (WGS) entry which is preliminary data.</text>
</comment>